<dbReference type="InterPro" id="IPR009430">
    <property type="entry name" value="GvpL/GvpF"/>
</dbReference>
<dbReference type="Proteomes" id="UP001611339">
    <property type="component" value="Unassembled WGS sequence"/>
</dbReference>
<gene>
    <name evidence="4" type="ORF">ACH407_23665</name>
</gene>
<comment type="similarity">
    <text evidence="3">Belongs to the gas vesicle GvpF/GvpL family.</text>
</comment>
<sequence length="301" mass="32530">MSAESQSRRAEEPLDAGEEMSYVYALGRGDEPALRDAVARLAGVDGRALRLVESAGLAAVVSSVPSGAFGEQGLRAQLEDMTRLEAIARAHHAVVDAAFTGATVLPMRLATVYLDDARVAGMLTARRDRFLELLARLDGHVELGVKVYADVGAVTPPKTEAVAVAESPGRAYLQRRRAQRRGTRDLYRAAAGVAEEAVRAAESLSRARVVHRPQQGGLAPARGENLANEAYLVPTGDVGRFTTALDATARAAPGVRVEVTGPWAPYSFATVTEEDWYGEDHRYEDHRYEEERYGTEEGAVR</sequence>
<comment type="subcellular location">
    <subcellularLocation>
        <location evidence="2">Gas vesicle</location>
    </subcellularLocation>
</comment>
<dbReference type="RefSeq" id="WP_398710937.1">
    <property type="nucleotide sequence ID" value="NZ_JBIRUI010000011.1"/>
</dbReference>
<keyword evidence="1" id="KW-0304">Gas vesicle</keyword>
<evidence type="ECO:0000256" key="1">
    <source>
        <dbReference type="ARBA" id="ARBA00022987"/>
    </source>
</evidence>
<keyword evidence="5" id="KW-1185">Reference proteome</keyword>
<evidence type="ECO:0000256" key="3">
    <source>
        <dbReference type="ARBA" id="ARBA00035643"/>
    </source>
</evidence>
<reference evidence="4 5" key="1">
    <citation type="submission" date="2024-10" db="EMBL/GenBank/DDBJ databases">
        <title>The Natural Products Discovery Center: Release of the First 8490 Sequenced Strains for Exploring Actinobacteria Biosynthetic Diversity.</title>
        <authorList>
            <person name="Kalkreuter E."/>
            <person name="Kautsar S.A."/>
            <person name="Yang D."/>
            <person name="Bader C.D."/>
            <person name="Teijaro C.N."/>
            <person name="Fluegel L."/>
            <person name="Davis C.M."/>
            <person name="Simpson J.R."/>
            <person name="Lauterbach L."/>
            <person name="Steele A.D."/>
            <person name="Gui C."/>
            <person name="Meng S."/>
            <person name="Li G."/>
            <person name="Viehrig K."/>
            <person name="Ye F."/>
            <person name="Su P."/>
            <person name="Kiefer A.F."/>
            <person name="Nichols A."/>
            <person name="Cepeda A.J."/>
            <person name="Yan W."/>
            <person name="Fan B."/>
            <person name="Jiang Y."/>
            <person name="Adhikari A."/>
            <person name="Zheng C.-J."/>
            <person name="Schuster L."/>
            <person name="Cowan T.M."/>
            <person name="Smanski M.J."/>
            <person name="Chevrette M.G."/>
            <person name="De Carvalho L.P.S."/>
            <person name="Shen B."/>
        </authorList>
    </citation>
    <scope>NUCLEOTIDE SEQUENCE [LARGE SCALE GENOMIC DNA]</scope>
    <source>
        <strain evidence="4 5">NPDC020602</strain>
    </source>
</reference>
<name>A0ABW7UA94_9ACTN</name>
<proteinExistence type="inferred from homology"/>
<accession>A0ABW7UA94</accession>
<evidence type="ECO:0000256" key="2">
    <source>
        <dbReference type="ARBA" id="ARBA00035108"/>
    </source>
</evidence>
<evidence type="ECO:0000313" key="5">
    <source>
        <dbReference type="Proteomes" id="UP001611339"/>
    </source>
</evidence>
<protein>
    <submittedName>
        <fullName evidence="4">GvpL/GvpF family gas vesicle protein</fullName>
    </submittedName>
</protein>
<comment type="caution">
    <text evidence="4">The sequence shown here is derived from an EMBL/GenBank/DDBJ whole genome shotgun (WGS) entry which is preliminary data.</text>
</comment>
<dbReference type="PANTHER" id="PTHR36852">
    <property type="entry name" value="PROTEIN GVPL 2"/>
    <property type="match status" value="1"/>
</dbReference>
<dbReference type="PANTHER" id="PTHR36852:SF1">
    <property type="entry name" value="PROTEIN GVPL 2"/>
    <property type="match status" value="1"/>
</dbReference>
<dbReference type="Pfam" id="PF06386">
    <property type="entry name" value="GvpL_GvpF"/>
    <property type="match status" value="1"/>
</dbReference>
<organism evidence="4 5">
    <name type="scientific">Streptomyces litmocidini</name>
    <dbReference type="NCBI Taxonomy" id="67318"/>
    <lineage>
        <taxon>Bacteria</taxon>
        <taxon>Bacillati</taxon>
        <taxon>Actinomycetota</taxon>
        <taxon>Actinomycetes</taxon>
        <taxon>Kitasatosporales</taxon>
        <taxon>Streptomycetaceae</taxon>
        <taxon>Streptomyces</taxon>
    </lineage>
</organism>
<dbReference type="EMBL" id="JBIRUI010000011">
    <property type="protein sequence ID" value="MFI1716559.1"/>
    <property type="molecule type" value="Genomic_DNA"/>
</dbReference>
<evidence type="ECO:0000313" key="4">
    <source>
        <dbReference type="EMBL" id="MFI1716559.1"/>
    </source>
</evidence>